<feature type="domain" description="HAT C-terminal dimerisation" evidence="7">
    <location>
        <begin position="167"/>
        <end position="248"/>
    </location>
</feature>
<name>A0AAQ3TLK1_PASNO</name>
<reference evidence="8 9" key="1">
    <citation type="submission" date="2024-02" db="EMBL/GenBank/DDBJ databases">
        <title>High-quality chromosome-scale genome assembly of Pensacola bahiagrass (Paspalum notatum Flugge var. saurae).</title>
        <authorList>
            <person name="Vega J.M."/>
            <person name="Podio M."/>
            <person name="Orjuela J."/>
            <person name="Siena L.A."/>
            <person name="Pessino S.C."/>
            <person name="Combes M.C."/>
            <person name="Mariac C."/>
            <person name="Albertini E."/>
            <person name="Pupilli F."/>
            <person name="Ortiz J.P.A."/>
            <person name="Leblanc O."/>
        </authorList>
    </citation>
    <scope>NUCLEOTIDE SEQUENCE [LARGE SCALE GENOMIC DNA]</scope>
    <source>
        <strain evidence="8">R1</strain>
        <tissue evidence="8">Leaf</tissue>
    </source>
</reference>
<feature type="compositionally biased region" description="Basic and acidic residues" evidence="6">
    <location>
        <begin position="32"/>
        <end position="58"/>
    </location>
</feature>
<evidence type="ECO:0000256" key="4">
    <source>
        <dbReference type="ARBA" id="ARBA00022833"/>
    </source>
</evidence>
<dbReference type="Pfam" id="PF05699">
    <property type="entry name" value="Dimer_Tnp_hAT"/>
    <property type="match status" value="1"/>
</dbReference>
<keyword evidence="5" id="KW-0539">Nucleus</keyword>
<feature type="compositionally biased region" description="Low complexity" evidence="6">
    <location>
        <begin position="15"/>
        <end position="29"/>
    </location>
</feature>
<feature type="region of interest" description="Disordered" evidence="6">
    <location>
        <begin position="1"/>
        <end position="96"/>
    </location>
</feature>
<evidence type="ECO:0000256" key="2">
    <source>
        <dbReference type="ARBA" id="ARBA00022723"/>
    </source>
</evidence>
<protein>
    <recommendedName>
        <fullName evidence="7">HAT C-terminal dimerisation domain-containing protein</fullName>
    </recommendedName>
</protein>
<evidence type="ECO:0000313" key="9">
    <source>
        <dbReference type="Proteomes" id="UP001341281"/>
    </source>
</evidence>
<dbReference type="EMBL" id="CP144749">
    <property type="protein sequence ID" value="WVZ74557.1"/>
    <property type="molecule type" value="Genomic_DNA"/>
</dbReference>
<dbReference type="PANTHER" id="PTHR46481:SF10">
    <property type="entry name" value="ZINC FINGER BED DOMAIN-CONTAINING PROTEIN 39"/>
    <property type="match status" value="1"/>
</dbReference>
<evidence type="ECO:0000256" key="5">
    <source>
        <dbReference type="ARBA" id="ARBA00023242"/>
    </source>
</evidence>
<dbReference type="Proteomes" id="UP001341281">
    <property type="component" value="Chromosome 05"/>
</dbReference>
<gene>
    <name evidence="8" type="ORF">U9M48_022725</name>
</gene>
<evidence type="ECO:0000256" key="3">
    <source>
        <dbReference type="ARBA" id="ARBA00022771"/>
    </source>
</evidence>
<evidence type="ECO:0000256" key="6">
    <source>
        <dbReference type="SAM" id="MobiDB-lite"/>
    </source>
</evidence>
<dbReference type="GO" id="GO:0046983">
    <property type="term" value="F:protein dimerization activity"/>
    <property type="evidence" value="ECO:0007669"/>
    <property type="project" value="InterPro"/>
</dbReference>
<accession>A0AAQ3TLK1</accession>
<comment type="subcellular location">
    <subcellularLocation>
        <location evidence="1">Nucleus</location>
    </subcellularLocation>
</comment>
<dbReference type="GO" id="GO:0008270">
    <property type="term" value="F:zinc ion binding"/>
    <property type="evidence" value="ECO:0007669"/>
    <property type="project" value="UniProtKB-KW"/>
</dbReference>
<evidence type="ECO:0000256" key="1">
    <source>
        <dbReference type="ARBA" id="ARBA00004123"/>
    </source>
</evidence>
<dbReference type="SUPFAM" id="SSF53098">
    <property type="entry name" value="Ribonuclease H-like"/>
    <property type="match status" value="1"/>
</dbReference>
<sequence>MGKKRPTTRRPPMLASNPRARASAANPSSVDARIDPRELSPSRGDYGMDDRDIDAEHDVLEDDPPAANVGDGVAAGDNEPVPPSTGGSGSGSGTRHLNRHYKACLARLGQTRGGGFRSMDESHTGDAIANQILEVVHDFQIAGKILSITLDNASANTTAIEILTPQLQSYIKGGDCALRGEKIKLLECWRDHQYSFPVLARFARDILVIPVSTVSSKATFSTVGRIIEERRSSLAPETVEAITCLKDWKRAEEWKQHQLEDLEIEFAAADVDID</sequence>
<proteinExistence type="predicted"/>
<organism evidence="8 9">
    <name type="scientific">Paspalum notatum var. saurae</name>
    <dbReference type="NCBI Taxonomy" id="547442"/>
    <lineage>
        <taxon>Eukaryota</taxon>
        <taxon>Viridiplantae</taxon>
        <taxon>Streptophyta</taxon>
        <taxon>Embryophyta</taxon>
        <taxon>Tracheophyta</taxon>
        <taxon>Spermatophyta</taxon>
        <taxon>Magnoliopsida</taxon>
        <taxon>Liliopsida</taxon>
        <taxon>Poales</taxon>
        <taxon>Poaceae</taxon>
        <taxon>PACMAD clade</taxon>
        <taxon>Panicoideae</taxon>
        <taxon>Andropogonodae</taxon>
        <taxon>Paspaleae</taxon>
        <taxon>Paspalinae</taxon>
        <taxon>Paspalum</taxon>
    </lineage>
</organism>
<evidence type="ECO:0000259" key="7">
    <source>
        <dbReference type="Pfam" id="PF05699"/>
    </source>
</evidence>
<dbReference type="PANTHER" id="PTHR46481">
    <property type="entry name" value="ZINC FINGER BED DOMAIN-CONTAINING PROTEIN 4"/>
    <property type="match status" value="1"/>
</dbReference>
<keyword evidence="3" id="KW-0863">Zinc-finger</keyword>
<dbReference type="InterPro" id="IPR008906">
    <property type="entry name" value="HATC_C_dom"/>
</dbReference>
<keyword evidence="2" id="KW-0479">Metal-binding</keyword>
<keyword evidence="4" id="KW-0862">Zinc</keyword>
<dbReference type="AlphaFoldDB" id="A0AAQ3TLK1"/>
<dbReference type="GO" id="GO:0005634">
    <property type="term" value="C:nucleus"/>
    <property type="evidence" value="ECO:0007669"/>
    <property type="project" value="UniProtKB-SubCell"/>
</dbReference>
<dbReference type="InterPro" id="IPR012337">
    <property type="entry name" value="RNaseH-like_sf"/>
</dbReference>
<dbReference type="InterPro" id="IPR052035">
    <property type="entry name" value="ZnF_BED_domain_contain"/>
</dbReference>
<evidence type="ECO:0000313" key="8">
    <source>
        <dbReference type="EMBL" id="WVZ74557.1"/>
    </source>
</evidence>
<keyword evidence="9" id="KW-1185">Reference proteome</keyword>
<feature type="compositionally biased region" description="Low complexity" evidence="6">
    <location>
        <begin position="65"/>
        <end position="78"/>
    </location>
</feature>